<organism evidence="2 3">
    <name type="scientific">Ditylenchus dipsaci</name>
    <dbReference type="NCBI Taxonomy" id="166011"/>
    <lineage>
        <taxon>Eukaryota</taxon>
        <taxon>Metazoa</taxon>
        <taxon>Ecdysozoa</taxon>
        <taxon>Nematoda</taxon>
        <taxon>Chromadorea</taxon>
        <taxon>Rhabditida</taxon>
        <taxon>Tylenchina</taxon>
        <taxon>Tylenchomorpha</taxon>
        <taxon>Sphaerularioidea</taxon>
        <taxon>Anguinidae</taxon>
        <taxon>Anguininae</taxon>
        <taxon>Ditylenchus</taxon>
    </lineage>
</organism>
<keyword evidence="2" id="KW-1185">Reference proteome</keyword>
<reference evidence="3" key="1">
    <citation type="submission" date="2022-11" db="UniProtKB">
        <authorList>
            <consortium name="WormBaseParasite"/>
        </authorList>
    </citation>
    <scope>IDENTIFICATION</scope>
</reference>
<protein>
    <submittedName>
        <fullName evidence="3">Uncharacterized protein</fullName>
    </submittedName>
</protein>
<evidence type="ECO:0000313" key="2">
    <source>
        <dbReference type="Proteomes" id="UP000887574"/>
    </source>
</evidence>
<dbReference type="Proteomes" id="UP000887574">
    <property type="component" value="Unplaced"/>
</dbReference>
<feature type="region of interest" description="Disordered" evidence="1">
    <location>
        <begin position="1"/>
        <end position="27"/>
    </location>
</feature>
<sequence length="94" mass="10205">MEDQQSSYHHQTVPPNVCNPSSSQSTSKIYMTDCSASSPLHSLANVALAAAANGSSNVTRTPIVANVWIPPRVEHHVAENHDKRMALQRQVVTT</sequence>
<dbReference type="AlphaFoldDB" id="A0A915CSE7"/>
<evidence type="ECO:0000313" key="3">
    <source>
        <dbReference type="WBParaSite" id="jg12139"/>
    </source>
</evidence>
<accession>A0A915CSE7</accession>
<proteinExistence type="predicted"/>
<dbReference type="WBParaSite" id="jg12139">
    <property type="protein sequence ID" value="jg12139"/>
    <property type="gene ID" value="jg12139"/>
</dbReference>
<evidence type="ECO:0000256" key="1">
    <source>
        <dbReference type="SAM" id="MobiDB-lite"/>
    </source>
</evidence>
<name>A0A915CSE7_9BILA</name>